<reference evidence="10 11" key="1">
    <citation type="journal article" date="2017" name="Genome Announc.">
        <title>Genome sequence of the saprophytic ascomycete Epicoccum nigrum ICMP 19927 strain isolated from New Zealand.</title>
        <authorList>
            <person name="Fokin M."/>
            <person name="Fleetwood D."/>
            <person name="Weir B.S."/>
            <person name="Villas-Boas S.G."/>
        </authorList>
    </citation>
    <scope>NUCLEOTIDE SEQUENCE [LARGE SCALE GENOMIC DNA]</scope>
    <source>
        <strain evidence="10 11">ICMP 19927</strain>
    </source>
</reference>
<comment type="subcellular location">
    <subcellularLocation>
        <location evidence="1">Nucleus</location>
    </subcellularLocation>
</comment>
<dbReference type="EMBL" id="KZ107840">
    <property type="protein sequence ID" value="OSS51992.1"/>
    <property type="molecule type" value="Genomic_DNA"/>
</dbReference>
<evidence type="ECO:0000256" key="3">
    <source>
        <dbReference type="ARBA" id="ARBA00022737"/>
    </source>
</evidence>
<keyword evidence="6" id="KW-0539">Nucleus</keyword>
<dbReference type="GO" id="GO:0008270">
    <property type="term" value="F:zinc ion binding"/>
    <property type="evidence" value="ECO:0007669"/>
    <property type="project" value="UniProtKB-KW"/>
</dbReference>
<feature type="domain" description="C2H2-type" evidence="9">
    <location>
        <begin position="87"/>
        <end position="110"/>
    </location>
</feature>
<feature type="region of interest" description="Disordered" evidence="8">
    <location>
        <begin position="1"/>
        <end position="60"/>
    </location>
</feature>
<keyword evidence="3" id="KW-0677">Repeat</keyword>
<feature type="domain" description="C2H2-type" evidence="9">
    <location>
        <begin position="59"/>
        <end position="86"/>
    </location>
</feature>
<feature type="compositionally biased region" description="Polar residues" evidence="8">
    <location>
        <begin position="33"/>
        <end position="42"/>
    </location>
</feature>
<sequence length="1153" mass="124494">MPNLHDADSPTGPVNPPSDESGSSNGGSSNSSVQTAKAENTQPPAPTFPPPKTDKPRPHVCTTCTRSFARLEHLKRHERSHTKEKPFECPQCSRCFARRDLLLRHQQKLHQQGATSTRPRNARRESTTGLPPTNSANRVRKNSISSNAGGIIPGTGSMRPRANTMSAIDTSFLMHTAAIGPGSGAHPGHSRHASISGYVAPNQFDYRGMSTAVGNHGQHHGLPRLDTHIGFGGLGGGGLRTAPIQGASGPDDLEIEKFFGSSSGSTINPNQLHHFSGNIAHPQSPFRQFANPFAGNNPIEEDDFAWSAGIDSHMMFSNENAVEGSSPSAISTASQGAFNDVMLDGSGQPTSTAMWHNAIPTNSHINPMAFTDAMAPVFPELMMSNMPTQELPDAGTQNDFYITSPPPLTTMSPSVGIPGMPNQYFQPPITFHSDAGSISSASMNGSARHSSVTSVSTESITEATRQALIINLQQALSVGNPQRRFSQPQISSPLSAQGSSTTLPSTMDIQRYVNAYILYFHPHMPFLHIPTLSFDTPAYTYQLRTSNNYSHDGMVGGGGCLILAMAAIGALYEFEQVVAKELFEAAKKLILYYLDERRRAGLTAAVNGPSVANESINKPPLWLVQAMLLNLIFGHNCGDRQAAEVASTHCAALVSLAKAAGLDKHTPPEGMSQSPLLHGNGDDLKMTDDSNGHADSPPEMRNEYNQWIQWKTAEEKKRTYYAVFSMSSLLVSAYAHAPRILNSEIRLDLPCEEDLWSVDNAQAWIAMGGPVAAQSGSLSFNAAMTYLLEASTRQGAARAYYGQPFGGSSVGDQSESDIHPSTFGCYILINALHVYIWETRQRHTGRLWKTQETEAMHAQVEPALKAWQAAWKANPNHSIERPSPFGPLSADCIPLLDLAYVRLFVNLSRAKELLWQRDFEGMAAELAKGVDIVAQADGSPERSDSGNSASPGQLAQHLDSVGFSGSQGIQPSSKREKHLRKAAFYAADSLSMADKLGATYAEFTARELPNSSALCTFDCAQVLAEWVATVQDRVGRYLGVLGRDDIDYSTVPAIMCLEEEDIKLLQKISDILHNADMKMAYDISCNNVINSVPGGIAGMSRCGFGTKLLMVTSYMLSKAAVWPAVTQVQARALEAHAHCLSQRAESSVLGHPS</sequence>
<evidence type="ECO:0000256" key="7">
    <source>
        <dbReference type="PROSITE-ProRule" id="PRU00042"/>
    </source>
</evidence>
<keyword evidence="4 7" id="KW-0863">Zinc-finger</keyword>
<dbReference type="CDD" id="cd12148">
    <property type="entry name" value="fungal_TF_MHR"/>
    <property type="match status" value="1"/>
</dbReference>
<name>A0A1Y2M7L5_EPING</name>
<dbReference type="PANTHER" id="PTHR40626:SF13">
    <property type="entry name" value="RESPIRATION FACTOR 2-RELATED"/>
    <property type="match status" value="1"/>
</dbReference>
<dbReference type="GO" id="GO:0000978">
    <property type="term" value="F:RNA polymerase II cis-regulatory region sequence-specific DNA binding"/>
    <property type="evidence" value="ECO:0007669"/>
    <property type="project" value="InterPro"/>
</dbReference>
<organism evidence="10 11">
    <name type="scientific">Epicoccum nigrum</name>
    <name type="common">Soil fungus</name>
    <name type="synonym">Epicoccum purpurascens</name>
    <dbReference type="NCBI Taxonomy" id="105696"/>
    <lineage>
        <taxon>Eukaryota</taxon>
        <taxon>Fungi</taxon>
        <taxon>Dikarya</taxon>
        <taxon>Ascomycota</taxon>
        <taxon>Pezizomycotina</taxon>
        <taxon>Dothideomycetes</taxon>
        <taxon>Pleosporomycetidae</taxon>
        <taxon>Pleosporales</taxon>
        <taxon>Pleosporineae</taxon>
        <taxon>Didymellaceae</taxon>
        <taxon>Epicoccum</taxon>
    </lineage>
</organism>
<dbReference type="FunCoup" id="A0A1Y2M7L5">
    <property type="interactions" value="672"/>
</dbReference>
<dbReference type="Proteomes" id="UP000193240">
    <property type="component" value="Unassembled WGS sequence"/>
</dbReference>
<dbReference type="GO" id="GO:0000785">
    <property type="term" value="C:chromatin"/>
    <property type="evidence" value="ECO:0007669"/>
    <property type="project" value="TreeGrafter"/>
</dbReference>
<dbReference type="Pfam" id="PF04082">
    <property type="entry name" value="Fungal_trans"/>
    <property type="match status" value="1"/>
</dbReference>
<protein>
    <recommendedName>
        <fullName evidence="9">C2H2-type domain-containing protein</fullName>
    </recommendedName>
</protein>
<dbReference type="PROSITE" id="PS00028">
    <property type="entry name" value="ZINC_FINGER_C2H2_1"/>
    <property type="match status" value="2"/>
</dbReference>
<dbReference type="PANTHER" id="PTHR40626">
    <property type="entry name" value="MIP31509P"/>
    <property type="match status" value="1"/>
</dbReference>
<dbReference type="PROSITE" id="PS50157">
    <property type="entry name" value="ZINC_FINGER_C2H2_2"/>
    <property type="match status" value="2"/>
</dbReference>
<dbReference type="GO" id="GO:0000981">
    <property type="term" value="F:DNA-binding transcription factor activity, RNA polymerase II-specific"/>
    <property type="evidence" value="ECO:0007669"/>
    <property type="project" value="InterPro"/>
</dbReference>
<dbReference type="GO" id="GO:0006351">
    <property type="term" value="P:DNA-templated transcription"/>
    <property type="evidence" value="ECO:0007669"/>
    <property type="project" value="InterPro"/>
</dbReference>
<dbReference type="AlphaFoldDB" id="A0A1Y2M7L5"/>
<keyword evidence="11" id="KW-1185">Reference proteome</keyword>
<evidence type="ECO:0000256" key="6">
    <source>
        <dbReference type="ARBA" id="ARBA00023242"/>
    </source>
</evidence>
<dbReference type="FunFam" id="3.30.160.60:FF:000576">
    <property type="entry name" value="C2H2 transcription factor (AmdX)"/>
    <property type="match status" value="1"/>
</dbReference>
<feature type="region of interest" description="Disordered" evidence="8">
    <location>
        <begin position="483"/>
        <end position="502"/>
    </location>
</feature>
<dbReference type="SUPFAM" id="SSF57667">
    <property type="entry name" value="beta-beta-alpha zinc fingers"/>
    <property type="match status" value="1"/>
</dbReference>
<dbReference type="SMART" id="SM00355">
    <property type="entry name" value="ZnF_C2H2"/>
    <property type="match status" value="2"/>
</dbReference>
<feature type="compositionally biased region" description="Polar residues" evidence="8">
    <location>
        <begin position="127"/>
        <end position="148"/>
    </location>
</feature>
<dbReference type="InterPro" id="IPR013087">
    <property type="entry name" value="Znf_C2H2_type"/>
</dbReference>
<dbReference type="Gene3D" id="3.30.160.60">
    <property type="entry name" value="Classic Zinc Finger"/>
    <property type="match status" value="2"/>
</dbReference>
<dbReference type="STRING" id="105696.A0A1Y2M7L5"/>
<evidence type="ECO:0000256" key="8">
    <source>
        <dbReference type="SAM" id="MobiDB-lite"/>
    </source>
</evidence>
<dbReference type="InterPro" id="IPR007219">
    <property type="entry name" value="XnlR_reg_dom"/>
</dbReference>
<gene>
    <name evidence="10" type="ORF">B5807_03203</name>
</gene>
<feature type="compositionally biased region" description="Low complexity" evidence="8">
    <location>
        <begin position="21"/>
        <end position="32"/>
    </location>
</feature>
<accession>A0A1Y2M7L5</accession>
<evidence type="ECO:0000256" key="2">
    <source>
        <dbReference type="ARBA" id="ARBA00022723"/>
    </source>
</evidence>
<evidence type="ECO:0000259" key="9">
    <source>
        <dbReference type="PROSITE" id="PS50157"/>
    </source>
</evidence>
<proteinExistence type="predicted"/>
<evidence type="ECO:0000313" key="10">
    <source>
        <dbReference type="EMBL" id="OSS51992.1"/>
    </source>
</evidence>
<dbReference type="OMA" id="GHSQSMF"/>
<dbReference type="GO" id="GO:0005634">
    <property type="term" value="C:nucleus"/>
    <property type="evidence" value="ECO:0007669"/>
    <property type="project" value="UniProtKB-SubCell"/>
</dbReference>
<evidence type="ECO:0000256" key="1">
    <source>
        <dbReference type="ARBA" id="ARBA00004123"/>
    </source>
</evidence>
<evidence type="ECO:0000256" key="5">
    <source>
        <dbReference type="ARBA" id="ARBA00022833"/>
    </source>
</evidence>
<dbReference type="FunFam" id="3.30.160.60:FF:000065">
    <property type="entry name" value="B-cell CLL/lymphoma 6, member B"/>
    <property type="match status" value="1"/>
</dbReference>
<dbReference type="InParanoid" id="A0A1Y2M7L5"/>
<evidence type="ECO:0000313" key="11">
    <source>
        <dbReference type="Proteomes" id="UP000193240"/>
    </source>
</evidence>
<dbReference type="Pfam" id="PF00096">
    <property type="entry name" value="zf-C2H2"/>
    <property type="match status" value="2"/>
</dbReference>
<dbReference type="InterPro" id="IPR051059">
    <property type="entry name" value="VerF-like"/>
</dbReference>
<keyword evidence="2" id="KW-0479">Metal-binding</keyword>
<keyword evidence="5" id="KW-0862">Zinc</keyword>
<feature type="compositionally biased region" description="Basic and acidic residues" evidence="8">
    <location>
        <begin position="680"/>
        <end position="700"/>
    </location>
</feature>
<evidence type="ECO:0000256" key="4">
    <source>
        <dbReference type="ARBA" id="ARBA00022771"/>
    </source>
</evidence>
<dbReference type="InterPro" id="IPR036236">
    <property type="entry name" value="Znf_C2H2_sf"/>
</dbReference>
<feature type="region of interest" description="Disordered" evidence="8">
    <location>
        <begin position="664"/>
        <end position="700"/>
    </location>
</feature>
<feature type="region of interest" description="Disordered" evidence="8">
    <location>
        <begin position="107"/>
        <end position="160"/>
    </location>
</feature>